<protein>
    <submittedName>
        <fullName evidence="1">Uncharacterized protein</fullName>
    </submittedName>
</protein>
<dbReference type="Proteomes" id="UP000094828">
    <property type="component" value="Unassembled WGS sequence"/>
</dbReference>
<sequence length="76" mass="8189">MKPDVNGTPNTFELALIPAFSRQNGRRGKNPRPRLRGRGWHGVPGEGLAAGYVTASELSAGAAIDCQRARMKSITR</sequence>
<accession>A0A1C3EAW0</accession>
<keyword evidence="2" id="KW-1185">Reference proteome</keyword>
<name>A0A1C3EAW0_9PLAN</name>
<dbReference type="EMBL" id="LYDR01000110">
    <property type="protein sequence ID" value="ODA30340.1"/>
    <property type="molecule type" value="Genomic_DNA"/>
</dbReference>
<gene>
    <name evidence="1" type="ORF">A6X21_00180</name>
</gene>
<evidence type="ECO:0000313" key="2">
    <source>
        <dbReference type="Proteomes" id="UP000094828"/>
    </source>
</evidence>
<organism evidence="1 2">
    <name type="scientific">Planctopirus hydrillae</name>
    <dbReference type="NCBI Taxonomy" id="1841610"/>
    <lineage>
        <taxon>Bacteria</taxon>
        <taxon>Pseudomonadati</taxon>
        <taxon>Planctomycetota</taxon>
        <taxon>Planctomycetia</taxon>
        <taxon>Planctomycetales</taxon>
        <taxon>Planctomycetaceae</taxon>
        <taxon>Planctopirus</taxon>
    </lineage>
</organism>
<evidence type="ECO:0000313" key="1">
    <source>
        <dbReference type="EMBL" id="ODA30340.1"/>
    </source>
</evidence>
<comment type="caution">
    <text evidence="1">The sequence shown here is derived from an EMBL/GenBank/DDBJ whole genome shotgun (WGS) entry which is preliminary data.</text>
</comment>
<proteinExistence type="predicted"/>
<dbReference type="AlphaFoldDB" id="A0A1C3EAW0"/>
<reference evidence="1 2" key="1">
    <citation type="submission" date="2016-05" db="EMBL/GenBank/DDBJ databases">
        <title>Genomic and physiological characterization of Planctopirus sp. isolated from fresh water lake.</title>
        <authorList>
            <person name="Subhash Y."/>
            <person name="Ramana C."/>
        </authorList>
    </citation>
    <scope>NUCLEOTIDE SEQUENCE [LARGE SCALE GENOMIC DNA]</scope>
    <source>
        <strain evidence="1 2">JC280</strain>
    </source>
</reference>